<dbReference type="InterPro" id="IPR005321">
    <property type="entry name" value="Peptidase_S58_DmpA"/>
</dbReference>
<proteinExistence type="inferred from homology"/>
<evidence type="ECO:0000313" key="3">
    <source>
        <dbReference type="Proteomes" id="UP000235836"/>
    </source>
</evidence>
<dbReference type="InterPro" id="IPR016117">
    <property type="entry name" value="ArgJ-like_dom_sf"/>
</dbReference>
<dbReference type="Gene3D" id="3.60.70.12">
    <property type="entry name" value="L-amino peptidase D-ALA esterase/amidase"/>
    <property type="match status" value="1"/>
</dbReference>
<dbReference type="PANTHER" id="PTHR36512:SF3">
    <property type="entry name" value="BLR5678 PROTEIN"/>
    <property type="match status" value="1"/>
</dbReference>
<reference evidence="2 3" key="1">
    <citation type="submission" date="2017-09" db="EMBL/GenBank/DDBJ databases">
        <title>Bacterial strain isolated from the female urinary microbiota.</title>
        <authorList>
            <person name="Thomas-White K."/>
            <person name="Kumar N."/>
            <person name="Forster S."/>
            <person name="Putonti C."/>
            <person name="Lawley T."/>
            <person name="Wolfe A.J."/>
        </authorList>
    </citation>
    <scope>NUCLEOTIDE SEQUENCE [LARGE SCALE GENOMIC DNA]</scope>
    <source>
        <strain evidence="2 3">UMB0792</strain>
    </source>
</reference>
<dbReference type="EMBL" id="PNHG01000001">
    <property type="protein sequence ID" value="PMC65544.1"/>
    <property type="molecule type" value="Genomic_DNA"/>
</dbReference>
<dbReference type="GO" id="GO:0004177">
    <property type="term" value="F:aminopeptidase activity"/>
    <property type="evidence" value="ECO:0007669"/>
    <property type="project" value="TreeGrafter"/>
</dbReference>
<comment type="caution">
    <text evidence="2">The sequence shown here is derived from an EMBL/GenBank/DDBJ whole genome shotgun (WGS) entry which is preliminary data.</text>
</comment>
<evidence type="ECO:0000313" key="2">
    <source>
        <dbReference type="EMBL" id="PMC65544.1"/>
    </source>
</evidence>
<dbReference type="CDD" id="cd02252">
    <property type="entry name" value="nylC_like"/>
    <property type="match status" value="1"/>
</dbReference>
<protein>
    <submittedName>
        <fullName evidence="2">Peptidase</fullName>
    </submittedName>
</protein>
<name>A0A2N6T8A1_9CORY</name>
<evidence type="ECO:0000256" key="1">
    <source>
        <dbReference type="ARBA" id="ARBA00007068"/>
    </source>
</evidence>
<sequence length="332" mass="33591">MTPVVSEFSVPGLRLGHCSLGDTGVTAIVSTDTAGALGAVDVRGGGPGTRETDLLKPHNSVERVHAVVLAGGSAFGLAAADGAMRELETRGVGFPVFGEDNPGPRVPIVPAAVIFDLIVGDPNNRPGVEDGAAAVRAALEGEQADTSGTVGAGCGALAGVLRGGFGRAQTTVKSGDEDHEYTIAAAVVANPLGSPIDPATGRFYGDPTRPPVDTQAFAQLERPTPKLNTTIGVVATTCPLPPAQLERLAMTGHDGLARAVRPAHSPLDGDTLFCLSTAQEAPTTVTDPELLYTLCDASARCVEAAIVDAVASAASGYGVTAWADILSPNLLS</sequence>
<keyword evidence="3" id="KW-1185">Reference proteome</keyword>
<dbReference type="Pfam" id="PF03576">
    <property type="entry name" value="Peptidase_S58"/>
    <property type="match status" value="1"/>
</dbReference>
<dbReference type="Proteomes" id="UP000235836">
    <property type="component" value="Unassembled WGS sequence"/>
</dbReference>
<gene>
    <name evidence="2" type="ORF">CJ203_00540</name>
</gene>
<dbReference type="AlphaFoldDB" id="A0A2N6T8A1"/>
<organism evidence="2 3">
    <name type="scientific">Corynebacterium tuscaniense</name>
    <dbReference type="NCBI Taxonomy" id="302449"/>
    <lineage>
        <taxon>Bacteria</taxon>
        <taxon>Bacillati</taxon>
        <taxon>Actinomycetota</taxon>
        <taxon>Actinomycetes</taxon>
        <taxon>Mycobacteriales</taxon>
        <taxon>Corynebacteriaceae</taxon>
        <taxon>Corynebacterium</taxon>
    </lineage>
</organism>
<accession>A0A2N6T8A1</accession>
<comment type="similarity">
    <text evidence="1">Belongs to the peptidase S58 family.</text>
</comment>
<dbReference type="SUPFAM" id="SSF56266">
    <property type="entry name" value="DmpA/ArgJ-like"/>
    <property type="match status" value="1"/>
</dbReference>
<dbReference type="PANTHER" id="PTHR36512">
    <property type="entry name" value="D-AMINOPEPTIDASE"/>
    <property type="match status" value="1"/>
</dbReference>